<name>A0ABP3UHY4_9FLAO</name>
<gene>
    <name evidence="2" type="ORF">GCM10009430_43800</name>
</gene>
<evidence type="ECO:0000313" key="2">
    <source>
        <dbReference type="EMBL" id="GAA0731498.1"/>
    </source>
</evidence>
<evidence type="ECO:0000313" key="3">
    <source>
        <dbReference type="Proteomes" id="UP001501758"/>
    </source>
</evidence>
<dbReference type="Proteomes" id="UP001501758">
    <property type="component" value="Unassembled WGS sequence"/>
</dbReference>
<keyword evidence="1" id="KW-0472">Membrane</keyword>
<comment type="caution">
    <text evidence="2">The sequence shown here is derived from an EMBL/GenBank/DDBJ whole genome shotgun (WGS) entry which is preliminary data.</text>
</comment>
<keyword evidence="3" id="KW-1185">Reference proteome</keyword>
<protein>
    <submittedName>
        <fullName evidence="2">Uncharacterized protein</fullName>
    </submittedName>
</protein>
<accession>A0ABP3UHY4</accession>
<keyword evidence="1" id="KW-1133">Transmembrane helix</keyword>
<organism evidence="2 3">
    <name type="scientific">Aquimarina litoralis</name>
    <dbReference type="NCBI Taxonomy" id="584605"/>
    <lineage>
        <taxon>Bacteria</taxon>
        <taxon>Pseudomonadati</taxon>
        <taxon>Bacteroidota</taxon>
        <taxon>Flavobacteriia</taxon>
        <taxon>Flavobacteriales</taxon>
        <taxon>Flavobacteriaceae</taxon>
        <taxon>Aquimarina</taxon>
    </lineage>
</organism>
<feature type="transmembrane region" description="Helical" evidence="1">
    <location>
        <begin position="35"/>
        <end position="61"/>
    </location>
</feature>
<keyword evidence="1" id="KW-0812">Transmembrane</keyword>
<proteinExistence type="predicted"/>
<evidence type="ECO:0000256" key="1">
    <source>
        <dbReference type="SAM" id="Phobius"/>
    </source>
</evidence>
<dbReference type="EMBL" id="BAAAGE010000005">
    <property type="protein sequence ID" value="GAA0731498.1"/>
    <property type="molecule type" value="Genomic_DNA"/>
</dbReference>
<sequence length="69" mass="8247">MKNKKIQNFELKRTTISRLNQNQVKDGRANFVMKYLIQLILVVPVKMIAQIRLLSLIHNLIFDLKYFKD</sequence>
<reference evidence="3" key="1">
    <citation type="journal article" date="2019" name="Int. J. Syst. Evol. Microbiol.">
        <title>The Global Catalogue of Microorganisms (GCM) 10K type strain sequencing project: providing services to taxonomists for standard genome sequencing and annotation.</title>
        <authorList>
            <consortium name="The Broad Institute Genomics Platform"/>
            <consortium name="The Broad Institute Genome Sequencing Center for Infectious Disease"/>
            <person name="Wu L."/>
            <person name="Ma J."/>
        </authorList>
    </citation>
    <scope>NUCLEOTIDE SEQUENCE [LARGE SCALE GENOMIC DNA]</scope>
    <source>
        <strain evidence="3">JCM 15974</strain>
    </source>
</reference>